<evidence type="ECO:0000256" key="4">
    <source>
        <dbReference type="ARBA" id="ARBA00022741"/>
    </source>
</evidence>
<evidence type="ECO:0000256" key="7">
    <source>
        <dbReference type="ARBA" id="ARBA00023163"/>
    </source>
</evidence>
<keyword evidence="5" id="KW-0067">ATP-binding</keyword>
<dbReference type="GO" id="GO:0016740">
    <property type="term" value="F:transferase activity"/>
    <property type="evidence" value="ECO:0007669"/>
    <property type="project" value="UniProtKB-KW"/>
</dbReference>
<keyword evidence="3" id="KW-0808">Transferase</keyword>
<feature type="domain" description="Poly(A) polymerase catalytic subunit" evidence="9">
    <location>
        <begin position="50"/>
        <end position="178"/>
    </location>
</feature>
<accession>A0A6C0IB32</accession>
<evidence type="ECO:0000256" key="5">
    <source>
        <dbReference type="ARBA" id="ARBA00022840"/>
    </source>
</evidence>
<evidence type="ECO:0000313" key="10">
    <source>
        <dbReference type="EMBL" id="QHT90184.1"/>
    </source>
</evidence>
<dbReference type="Pfam" id="PF19244">
    <property type="entry name" value="Poly_A_pol_cat"/>
    <property type="match status" value="1"/>
</dbReference>
<dbReference type="AlphaFoldDB" id="A0A6C0IB32"/>
<feature type="compositionally biased region" description="Basic residues" evidence="8">
    <location>
        <begin position="461"/>
        <end position="490"/>
    </location>
</feature>
<evidence type="ECO:0000256" key="8">
    <source>
        <dbReference type="SAM" id="MobiDB-lite"/>
    </source>
</evidence>
<proteinExistence type="predicted"/>
<dbReference type="EMBL" id="MN740153">
    <property type="protein sequence ID" value="QHT90184.1"/>
    <property type="molecule type" value="Genomic_DNA"/>
</dbReference>
<organism evidence="10">
    <name type="scientific">viral metagenome</name>
    <dbReference type="NCBI Taxonomy" id="1070528"/>
    <lineage>
        <taxon>unclassified sequences</taxon>
        <taxon>metagenomes</taxon>
        <taxon>organismal metagenomes</taxon>
    </lineage>
</organism>
<evidence type="ECO:0000259" key="9">
    <source>
        <dbReference type="Pfam" id="PF19244"/>
    </source>
</evidence>
<dbReference type="GO" id="GO:0006397">
    <property type="term" value="P:mRNA processing"/>
    <property type="evidence" value="ECO:0007669"/>
    <property type="project" value="UniProtKB-KW"/>
</dbReference>
<dbReference type="InterPro" id="IPR045355">
    <property type="entry name" value="PolyA_pol_cat_su"/>
</dbReference>
<keyword evidence="2" id="KW-0507">mRNA processing</keyword>
<name>A0A6C0IB32_9ZZZZ</name>
<dbReference type="GO" id="GO:0005524">
    <property type="term" value="F:ATP binding"/>
    <property type="evidence" value="ECO:0007669"/>
    <property type="project" value="UniProtKB-KW"/>
</dbReference>
<keyword evidence="7" id="KW-0804">Transcription</keyword>
<dbReference type="GO" id="GO:0044423">
    <property type="term" value="C:virion component"/>
    <property type="evidence" value="ECO:0007669"/>
    <property type="project" value="UniProtKB-KW"/>
</dbReference>
<evidence type="ECO:0000256" key="1">
    <source>
        <dbReference type="ARBA" id="ARBA00004328"/>
    </source>
</evidence>
<evidence type="ECO:0000256" key="2">
    <source>
        <dbReference type="ARBA" id="ARBA00022664"/>
    </source>
</evidence>
<evidence type="ECO:0000256" key="6">
    <source>
        <dbReference type="ARBA" id="ARBA00022844"/>
    </source>
</evidence>
<keyword evidence="4" id="KW-0547">Nucleotide-binding</keyword>
<comment type="subcellular location">
    <subcellularLocation>
        <location evidence="1">Virion</location>
    </subcellularLocation>
</comment>
<feature type="region of interest" description="Disordered" evidence="8">
    <location>
        <begin position="442"/>
        <end position="490"/>
    </location>
</feature>
<keyword evidence="6" id="KW-0946">Virion</keyword>
<evidence type="ECO:0000256" key="3">
    <source>
        <dbReference type="ARBA" id="ARBA00022679"/>
    </source>
</evidence>
<protein>
    <recommendedName>
        <fullName evidence="9">Poly(A) polymerase catalytic subunit domain-containing protein</fullName>
    </recommendedName>
</protein>
<reference evidence="10" key="1">
    <citation type="journal article" date="2020" name="Nature">
        <title>Giant virus diversity and host interactions through global metagenomics.</title>
        <authorList>
            <person name="Schulz F."/>
            <person name="Roux S."/>
            <person name="Paez-Espino D."/>
            <person name="Jungbluth S."/>
            <person name="Walsh D.A."/>
            <person name="Denef V.J."/>
            <person name="McMahon K.D."/>
            <person name="Konstantinidis K.T."/>
            <person name="Eloe-Fadrosh E.A."/>
            <person name="Kyrpides N.C."/>
            <person name="Woyke T."/>
        </authorList>
    </citation>
    <scope>NUCLEOTIDE SEQUENCE</scope>
    <source>
        <strain evidence="10">GVMAG-M-3300023184-68</strain>
    </source>
</reference>
<sequence length="490" mass="56859">MPKYRNKICDSKMTFEECELTILRQAVDESEKLAKSRVVNNEIVRKIIKILEDFLMDKKLICYGGTAINNILPSDAQFYNRDIEIPDYDFYSPNALKDAIELANIYYKEGYSEIEAKAGVHYGTFKVFVNFIPIADITYLPEILFKNIRAESISIAGILYAPPNFLRMNMYLELSRPAGDVSRWEKVLKRLTVLNKYYSPMKHFQCSSVDFQRKMDDTNLISDISLEEKIYFIVRDSLINQSVVFLGGYASSLYGKFMSFKERRLVQKIPDFDVLSEDPKRTAMIVEERLQDAGIKKISIKKHDAVGEIIPEHYEIRVGKDILGHIYQPIACHSYNEIHIDSHIVRVGTIDTLLTFYLAFVYSGIEYHDKDRILCMVEYLYKVQEKNRLEQKGILKRYSLNCIGKQPTLDDLRAEKAEKFKELASKRGTTEYDMWFLKYSPSKQKGAKPDETETVSESATKKSKTKSKPKTVRKKKLNLVQTRKKNGWLL</sequence>